<dbReference type="RefSeq" id="WP_425459227.1">
    <property type="nucleotide sequence ID" value="NZ_QPJW01000001.1"/>
</dbReference>
<dbReference type="GO" id="GO:0005975">
    <property type="term" value="P:carbohydrate metabolic process"/>
    <property type="evidence" value="ECO:0007669"/>
    <property type="project" value="InterPro"/>
</dbReference>
<accession>A0A369BT43</accession>
<dbReference type="PANTHER" id="PTHR10587:SF133">
    <property type="entry name" value="CHITIN DEACETYLASE 1-RELATED"/>
    <property type="match status" value="1"/>
</dbReference>
<dbReference type="PANTHER" id="PTHR10587">
    <property type="entry name" value="GLYCOSYL TRANSFERASE-RELATED"/>
    <property type="match status" value="1"/>
</dbReference>
<name>A0A369BT43_9BACL</name>
<evidence type="ECO:0000313" key="5">
    <source>
        <dbReference type="Proteomes" id="UP000253090"/>
    </source>
</evidence>
<reference evidence="4 5" key="1">
    <citation type="submission" date="2018-07" db="EMBL/GenBank/DDBJ databases">
        <title>Genomic Encyclopedia of Type Strains, Phase III (KMG-III): the genomes of soil and plant-associated and newly described type strains.</title>
        <authorList>
            <person name="Whitman W."/>
        </authorList>
    </citation>
    <scope>NUCLEOTIDE SEQUENCE [LARGE SCALE GENOMIC DNA]</scope>
    <source>
        <strain evidence="4 5">CECT 8333</strain>
    </source>
</reference>
<evidence type="ECO:0000313" key="4">
    <source>
        <dbReference type="EMBL" id="RCX23587.1"/>
    </source>
</evidence>
<comment type="caution">
    <text evidence="4">The sequence shown here is derived from an EMBL/GenBank/DDBJ whole genome shotgun (WGS) entry which is preliminary data.</text>
</comment>
<evidence type="ECO:0000256" key="2">
    <source>
        <dbReference type="ARBA" id="ARBA00022801"/>
    </source>
</evidence>
<dbReference type="Gene3D" id="3.20.20.370">
    <property type="entry name" value="Glycoside hydrolase/deacetylase"/>
    <property type="match status" value="1"/>
</dbReference>
<dbReference type="GO" id="GO:0016810">
    <property type="term" value="F:hydrolase activity, acting on carbon-nitrogen (but not peptide) bonds"/>
    <property type="evidence" value="ECO:0007669"/>
    <property type="project" value="InterPro"/>
</dbReference>
<dbReference type="SUPFAM" id="SSF88713">
    <property type="entry name" value="Glycoside hydrolase/deacetylase"/>
    <property type="match status" value="1"/>
</dbReference>
<dbReference type="AlphaFoldDB" id="A0A369BT43"/>
<evidence type="ECO:0000259" key="3">
    <source>
        <dbReference type="PROSITE" id="PS51677"/>
    </source>
</evidence>
<organism evidence="4 5">
    <name type="scientific">Fontibacillus phaseoli</name>
    <dbReference type="NCBI Taxonomy" id="1416533"/>
    <lineage>
        <taxon>Bacteria</taxon>
        <taxon>Bacillati</taxon>
        <taxon>Bacillota</taxon>
        <taxon>Bacilli</taxon>
        <taxon>Bacillales</taxon>
        <taxon>Paenibacillaceae</taxon>
        <taxon>Fontibacillus</taxon>
    </lineage>
</organism>
<feature type="domain" description="NodB homology" evidence="3">
    <location>
        <begin position="88"/>
        <end position="271"/>
    </location>
</feature>
<dbReference type="EMBL" id="QPJW01000001">
    <property type="protein sequence ID" value="RCX23587.1"/>
    <property type="molecule type" value="Genomic_DNA"/>
</dbReference>
<proteinExistence type="predicted"/>
<dbReference type="GO" id="GO:0046872">
    <property type="term" value="F:metal ion binding"/>
    <property type="evidence" value="ECO:0007669"/>
    <property type="project" value="UniProtKB-KW"/>
</dbReference>
<dbReference type="Pfam" id="PF01522">
    <property type="entry name" value="Polysacc_deac_1"/>
    <property type="match status" value="1"/>
</dbReference>
<evidence type="ECO:0000256" key="1">
    <source>
        <dbReference type="ARBA" id="ARBA00022723"/>
    </source>
</evidence>
<dbReference type="GO" id="GO:0016020">
    <property type="term" value="C:membrane"/>
    <property type="evidence" value="ECO:0007669"/>
    <property type="project" value="TreeGrafter"/>
</dbReference>
<keyword evidence="5" id="KW-1185">Reference proteome</keyword>
<dbReference type="Proteomes" id="UP000253090">
    <property type="component" value="Unassembled WGS sequence"/>
</dbReference>
<dbReference type="InterPro" id="IPR011330">
    <property type="entry name" value="Glyco_hydro/deAcase_b/a-brl"/>
</dbReference>
<dbReference type="InterPro" id="IPR002509">
    <property type="entry name" value="NODB_dom"/>
</dbReference>
<keyword evidence="2" id="KW-0378">Hydrolase</keyword>
<gene>
    <name evidence="4" type="ORF">DFP94_1011186</name>
</gene>
<keyword evidence="1" id="KW-0479">Metal-binding</keyword>
<dbReference type="PROSITE" id="PS51677">
    <property type="entry name" value="NODB"/>
    <property type="match status" value="1"/>
</dbReference>
<protein>
    <submittedName>
        <fullName evidence="4">Polysaccharide deacetylase family sporulation protein PdaB</fullName>
    </submittedName>
</protein>
<sequence length="283" mass="31544">MFGTVKKRWKAAGAALILKALFFFVVCPAPGEASSLMLSAKPSSTKIMKTDDTKPAAVTAEKSTKPLNLGELRRKYSETFKFRGPEVKQVALTFDDVPDPRFTPQVLDALRKEGVKATFFVVGHRAKKNPNLLRKIHQEGHIIGNHSYSHPQFKNRSLKQFRTEILRTEKIIANIVGYRPKLIRPPYGEINEEQVKWAKKNGYTIVNWNVDSLDWKGLDAEKVKQNVLQAVGPGSIVLQHAGGGTGSDLSGTIQALPEIIHTLKARGYHFVTLPELLHISKSK</sequence>
<dbReference type="InterPro" id="IPR050248">
    <property type="entry name" value="Polysacc_deacetylase_ArnD"/>
</dbReference>
<dbReference type="CDD" id="cd10917">
    <property type="entry name" value="CE4_NodB_like_6s_7s"/>
    <property type="match status" value="1"/>
</dbReference>